<feature type="region of interest" description="Disordered" evidence="2">
    <location>
        <begin position="214"/>
        <end position="332"/>
    </location>
</feature>
<keyword evidence="5" id="KW-1185">Reference proteome</keyword>
<feature type="compositionally biased region" description="Gly residues" evidence="2">
    <location>
        <begin position="819"/>
        <end position="840"/>
    </location>
</feature>
<dbReference type="GO" id="GO:0003723">
    <property type="term" value="F:RNA binding"/>
    <property type="evidence" value="ECO:0007669"/>
    <property type="project" value="UniProtKB-UniRule"/>
</dbReference>
<keyword evidence="1" id="KW-0694">RNA-binding</keyword>
<evidence type="ECO:0000313" key="5">
    <source>
        <dbReference type="Proteomes" id="UP000694255"/>
    </source>
</evidence>
<organism evidence="4 5">
    <name type="scientific">[Candida] subhashii</name>
    <dbReference type="NCBI Taxonomy" id="561895"/>
    <lineage>
        <taxon>Eukaryota</taxon>
        <taxon>Fungi</taxon>
        <taxon>Dikarya</taxon>
        <taxon>Ascomycota</taxon>
        <taxon>Saccharomycotina</taxon>
        <taxon>Pichiomycetes</taxon>
        <taxon>Debaryomycetaceae</taxon>
        <taxon>Spathaspora</taxon>
    </lineage>
</organism>
<dbReference type="GeneID" id="73466809"/>
<feature type="compositionally biased region" description="Low complexity" evidence="2">
    <location>
        <begin position="378"/>
        <end position="390"/>
    </location>
</feature>
<protein>
    <submittedName>
        <fullName evidence="4">PSP2</fullName>
    </submittedName>
</protein>
<feature type="domain" description="RRM" evidence="3">
    <location>
        <begin position="80"/>
        <end position="167"/>
    </location>
</feature>
<feature type="compositionally biased region" description="Polar residues" evidence="2">
    <location>
        <begin position="507"/>
        <end position="520"/>
    </location>
</feature>
<feature type="compositionally biased region" description="Polar residues" evidence="2">
    <location>
        <begin position="472"/>
        <end position="481"/>
    </location>
</feature>
<evidence type="ECO:0000259" key="3">
    <source>
        <dbReference type="PROSITE" id="PS50102"/>
    </source>
</evidence>
<accession>A0A8J5QVK7</accession>
<feature type="compositionally biased region" description="Pro residues" evidence="2">
    <location>
        <begin position="440"/>
        <end position="454"/>
    </location>
</feature>
<evidence type="ECO:0000313" key="4">
    <source>
        <dbReference type="EMBL" id="KAG7666444.1"/>
    </source>
</evidence>
<dbReference type="Proteomes" id="UP000694255">
    <property type="component" value="Unassembled WGS sequence"/>
</dbReference>
<feature type="compositionally biased region" description="Low complexity" evidence="2">
    <location>
        <begin position="221"/>
        <end position="231"/>
    </location>
</feature>
<feature type="compositionally biased region" description="Basic and acidic residues" evidence="2">
    <location>
        <begin position="546"/>
        <end position="584"/>
    </location>
</feature>
<feature type="compositionally biased region" description="Basic residues" evidence="2">
    <location>
        <begin position="804"/>
        <end position="818"/>
    </location>
</feature>
<feature type="compositionally biased region" description="Polar residues" evidence="2">
    <location>
        <begin position="860"/>
        <end position="870"/>
    </location>
</feature>
<reference evidence="4 5" key="1">
    <citation type="journal article" date="2021" name="DNA Res.">
        <title>Genome analysis of Candida subhashii reveals its hybrid nature and dual mitochondrial genome conformations.</title>
        <authorList>
            <person name="Mixao V."/>
            <person name="Hegedusova E."/>
            <person name="Saus E."/>
            <person name="Pryszcz L.P."/>
            <person name="Cillingova A."/>
            <person name="Nosek J."/>
            <person name="Gabaldon T."/>
        </authorList>
    </citation>
    <scope>NUCLEOTIDE SEQUENCE [LARGE SCALE GENOMIC DNA]</scope>
    <source>
        <strain evidence="4 5">CBS 10753</strain>
    </source>
</reference>
<feature type="region of interest" description="Disordered" evidence="2">
    <location>
        <begin position="369"/>
        <end position="584"/>
    </location>
</feature>
<feature type="region of interest" description="Disordered" evidence="2">
    <location>
        <begin position="607"/>
        <end position="870"/>
    </location>
</feature>
<dbReference type="AlphaFoldDB" id="A0A8J5QVK7"/>
<name>A0A8J5QVK7_9ASCO</name>
<proteinExistence type="predicted"/>
<dbReference type="OrthoDB" id="48651at2759"/>
<evidence type="ECO:0000256" key="2">
    <source>
        <dbReference type="SAM" id="MobiDB-lite"/>
    </source>
</evidence>
<gene>
    <name evidence="4" type="ORF">J8A68_000008</name>
</gene>
<feature type="compositionally biased region" description="Polar residues" evidence="2">
    <location>
        <begin position="392"/>
        <end position="405"/>
    </location>
</feature>
<feature type="compositionally biased region" description="Basic and acidic residues" evidence="2">
    <location>
        <begin position="740"/>
        <end position="753"/>
    </location>
</feature>
<feature type="compositionally biased region" description="Basic and acidic residues" evidence="2">
    <location>
        <begin position="653"/>
        <end position="667"/>
    </location>
</feature>
<dbReference type="InterPro" id="IPR000504">
    <property type="entry name" value="RRM_dom"/>
</dbReference>
<comment type="caution">
    <text evidence="4">The sequence shown here is derived from an EMBL/GenBank/DDBJ whole genome shotgun (WGS) entry which is preliminary data.</text>
</comment>
<dbReference type="RefSeq" id="XP_049266672.1">
    <property type="nucleotide sequence ID" value="XM_049406801.1"/>
</dbReference>
<dbReference type="PROSITE" id="PS50102">
    <property type="entry name" value="RRM"/>
    <property type="match status" value="1"/>
</dbReference>
<feature type="compositionally biased region" description="Polar residues" evidence="2">
    <location>
        <begin position="668"/>
        <end position="686"/>
    </location>
</feature>
<dbReference type="EMBL" id="JAGSYN010000001">
    <property type="protein sequence ID" value="KAG7666444.1"/>
    <property type="molecule type" value="Genomic_DNA"/>
</dbReference>
<feature type="compositionally biased region" description="Basic and acidic residues" evidence="2">
    <location>
        <begin position="762"/>
        <end position="780"/>
    </location>
</feature>
<evidence type="ECO:0000256" key="1">
    <source>
        <dbReference type="PROSITE-ProRule" id="PRU00176"/>
    </source>
</evidence>
<sequence length="870" mass="97163">MSLQEFINDETFGGSWADAEIDMSSIAFTAFGGSWADAEIDMSSIAVPIETHHHHTSYDPFGPRTGSGRSGSFGRRTTYSPPFIAKLLNIPITANDSFIEDLFRSRFTTYKKFKLLIDQHSDILTNHIIKKIAFVELESSEDLTKVLKWYDLYYKGNRRVIVELADFQDFQDCIRFNEEHHAELERIQHDFITNKQQQRHQPRHMALLDTFEMNNNHGEYSRGPRSPGRSYSNDRSFAGSRSPRRSFGEMNTFPSRRESFEHSLPPLRPLHQLNPPSQPPQAAEPTSPRKPKPNPFGAAKPVETHPVEEEEPTSPRKSKPNPFGSAKPVDVLSRQAEIEKKLINLNQTTVRTLGDQADSIDVEHVIKEFHEKASPTLRRSSIRSYSSRKSSTGDFQSPNTTEPTTSKPPPISILKRETPTTGTPPEELPWRRKSQVGQPQPTPPQVLIHPPPAQPEHTIETKLTPAKPPVQNVYNGTTSPGKSLADVLRESTNQQQQQSGGPPGSGKNSIGHSRRSTPGISTPKLKPAAPIVLKKKPAGSTSPTLKKVDLTIKESELLKAEAEAEAKRKKEEEAKKRVMKEEEERLKKVNEQLKELEIERKIRHINESIANGNESQSPQAQPQPVQPVLPQVQVQPEVKKQEMGGRSGDEEESLRPDFKKHIDEIVQRSKNLQKQKQPPVVSNNNGIRGKRFGTNGGYNTTGLSPRYFDPNTGGVENGEEQRVPKKFRNVKNINTNYEKPIQDEHKEEKKEEDIQQTPVKESGSKAEVENDESSVDHHPSSEPAGTQLEKTPSGETGGGSSYRGKGRGRGGYRGRGYRGNRGGYRGGRGGYRGGRGGSGDGEAATGPTNFNLRYIRPKNENTTPSTERNS</sequence>
<feature type="compositionally biased region" description="Low complexity" evidence="2">
    <location>
        <begin position="616"/>
        <end position="636"/>
    </location>
</feature>